<organism evidence="1 2">
    <name type="scientific">Eleusine coracana subsp. coracana</name>
    <dbReference type="NCBI Taxonomy" id="191504"/>
    <lineage>
        <taxon>Eukaryota</taxon>
        <taxon>Viridiplantae</taxon>
        <taxon>Streptophyta</taxon>
        <taxon>Embryophyta</taxon>
        <taxon>Tracheophyta</taxon>
        <taxon>Spermatophyta</taxon>
        <taxon>Magnoliopsida</taxon>
        <taxon>Liliopsida</taxon>
        <taxon>Poales</taxon>
        <taxon>Poaceae</taxon>
        <taxon>PACMAD clade</taxon>
        <taxon>Chloridoideae</taxon>
        <taxon>Cynodonteae</taxon>
        <taxon>Eleusininae</taxon>
        <taxon>Eleusine</taxon>
    </lineage>
</organism>
<dbReference type="PANTHER" id="PTHR16295">
    <property type="entry name" value="TRAF-TYPE ZINC FINGER PROTEIN-RELATED"/>
    <property type="match status" value="1"/>
</dbReference>
<comment type="caution">
    <text evidence="1">The sequence shown here is derived from an EMBL/GenBank/DDBJ whole genome shotgun (WGS) entry which is preliminary data.</text>
</comment>
<evidence type="ECO:0000313" key="1">
    <source>
        <dbReference type="EMBL" id="GJN33310.1"/>
    </source>
</evidence>
<dbReference type="InterPro" id="IPR051986">
    <property type="entry name" value="Innate_Immune_Apopt_Reg"/>
</dbReference>
<dbReference type="InterPro" id="IPR013083">
    <property type="entry name" value="Znf_RING/FYVE/PHD"/>
</dbReference>
<dbReference type="GO" id="GO:0005739">
    <property type="term" value="C:mitochondrion"/>
    <property type="evidence" value="ECO:0007669"/>
    <property type="project" value="TreeGrafter"/>
</dbReference>
<proteinExistence type="predicted"/>
<reference evidence="1" key="2">
    <citation type="submission" date="2021-12" db="EMBL/GenBank/DDBJ databases">
        <title>Resequencing data analysis of finger millet.</title>
        <authorList>
            <person name="Hatakeyama M."/>
            <person name="Aluri S."/>
            <person name="Balachadran M.T."/>
            <person name="Sivarajan S.R."/>
            <person name="Poveda L."/>
            <person name="Shimizu-Inatsugi R."/>
            <person name="Schlapbach R."/>
            <person name="Sreeman S.M."/>
            <person name="Shimizu K.K."/>
        </authorList>
    </citation>
    <scope>NUCLEOTIDE SEQUENCE</scope>
</reference>
<reference evidence="1" key="1">
    <citation type="journal article" date="2018" name="DNA Res.">
        <title>Multiple hybrid de novo genome assembly of finger millet, an orphan allotetraploid crop.</title>
        <authorList>
            <person name="Hatakeyama M."/>
            <person name="Aluri S."/>
            <person name="Balachadran M.T."/>
            <person name="Sivarajan S.R."/>
            <person name="Patrignani A."/>
            <person name="Gruter S."/>
            <person name="Poveda L."/>
            <person name="Shimizu-Inatsugi R."/>
            <person name="Baeten J."/>
            <person name="Francoijs K.J."/>
            <person name="Nataraja K.N."/>
            <person name="Reddy Y.A.N."/>
            <person name="Phadnis S."/>
            <person name="Ravikumar R.L."/>
            <person name="Schlapbach R."/>
            <person name="Sreeman S.M."/>
            <person name="Shimizu K.K."/>
        </authorList>
    </citation>
    <scope>NUCLEOTIDE SEQUENCE</scope>
</reference>
<sequence>MVQVGACFAGPRRTLHCYGSSGTHARIPATAVLALRTESLADSAGRDVPCLLYQSQPVSVGWNRSAEIPSSNIALHSVHCARNLQKCEHCGDMVPRKLMDEHYGENHAPVNCSLCKSSIERELWDLHSGIQCPQRMLACQYCEFELPAVDLFEHQVCIYLILRTYVEVVQNFVNNAGSTSDSVNGLDMKFSSIQIQVLMQNIQVMEAHWNGKSVLQHQGNQYATLLMVQNTNFS</sequence>
<keyword evidence="2" id="KW-1185">Reference proteome</keyword>
<protein>
    <recommendedName>
        <fullName evidence="3">TRAF-type domain-containing protein</fullName>
    </recommendedName>
</protein>
<dbReference type="PANTHER" id="PTHR16295:SF10">
    <property type="entry name" value="EXPRESSED PROTEIN"/>
    <property type="match status" value="1"/>
</dbReference>
<dbReference type="AlphaFoldDB" id="A0AAV5FFX6"/>
<evidence type="ECO:0000313" key="2">
    <source>
        <dbReference type="Proteomes" id="UP001054889"/>
    </source>
</evidence>
<accession>A0AAV5FFX6</accession>
<dbReference type="Gene3D" id="3.30.40.10">
    <property type="entry name" value="Zinc/RING finger domain, C3HC4 (zinc finger)"/>
    <property type="match status" value="1"/>
</dbReference>
<evidence type="ECO:0008006" key="3">
    <source>
        <dbReference type="Google" id="ProtNLM"/>
    </source>
</evidence>
<gene>
    <name evidence="1" type="primary">gb21896</name>
    <name evidence="1" type="ORF">PR202_gb21896</name>
</gene>
<dbReference type="Proteomes" id="UP001054889">
    <property type="component" value="Unassembled WGS sequence"/>
</dbReference>
<dbReference type="EMBL" id="BQKI01000084">
    <property type="protein sequence ID" value="GJN33310.1"/>
    <property type="molecule type" value="Genomic_DNA"/>
</dbReference>
<name>A0AAV5FFX6_ELECO</name>